<dbReference type="RefSeq" id="XP_033390133.1">
    <property type="nucleotide sequence ID" value="XM_033526716.1"/>
</dbReference>
<feature type="chain" id="PRO_5025569302" evidence="2">
    <location>
        <begin position="21"/>
        <end position="251"/>
    </location>
</feature>
<organism evidence="3 4">
    <name type="scientific">Aaosphaeria arxii CBS 175.79</name>
    <dbReference type="NCBI Taxonomy" id="1450172"/>
    <lineage>
        <taxon>Eukaryota</taxon>
        <taxon>Fungi</taxon>
        <taxon>Dikarya</taxon>
        <taxon>Ascomycota</taxon>
        <taxon>Pezizomycotina</taxon>
        <taxon>Dothideomycetes</taxon>
        <taxon>Pleosporomycetidae</taxon>
        <taxon>Pleosporales</taxon>
        <taxon>Pleosporales incertae sedis</taxon>
        <taxon>Aaosphaeria</taxon>
    </lineage>
</organism>
<dbReference type="EMBL" id="ML978066">
    <property type="protein sequence ID" value="KAF2021794.1"/>
    <property type="molecule type" value="Genomic_DNA"/>
</dbReference>
<keyword evidence="1" id="KW-0472">Membrane</keyword>
<evidence type="ECO:0000256" key="2">
    <source>
        <dbReference type="SAM" id="SignalP"/>
    </source>
</evidence>
<gene>
    <name evidence="3" type="ORF">BU24DRAFT_417417</name>
</gene>
<evidence type="ECO:0000256" key="1">
    <source>
        <dbReference type="SAM" id="Phobius"/>
    </source>
</evidence>
<keyword evidence="1" id="KW-1133">Transmembrane helix</keyword>
<reference evidence="3" key="1">
    <citation type="journal article" date="2020" name="Stud. Mycol.">
        <title>101 Dothideomycetes genomes: a test case for predicting lifestyles and emergence of pathogens.</title>
        <authorList>
            <person name="Haridas S."/>
            <person name="Albert R."/>
            <person name="Binder M."/>
            <person name="Bloem J."/>
            <person name="Labutti K."/>
            <person name="Salamov A."/>
            <person name="Andreopoulos B."/>
            <person name="Baker S."/>
            <person name="Barry K."/>
            <person name="Bills G."/>
            <person name="Bluhm B."/>
            <person name="Cannon C."/>
            <person name="Castanera R."/>
            <person name="Culley D."/>
            <person name="Daum C."/>
            <person name="Ezra D."/>
            <person name="Gonzalez J."/>
            <person name="Henrissat B."/>
            <person name="Kuo A."/>
            <person name="Liang C."/>
            <person name="Lipzen A."/>
            <person name="Lutzoni F."/>
            <person name="Magnuson J."/>
            <person name="Mondo S."/>
            <person name="Nolan M."/>
            <person name="Ohm R."/>
            <person name="Pangilinan J."/>
            <person name="Park H.-J."/>
            <person name="Ramirez L."/>
            <person name="Alfaro M."/>
            <person name="Sun H."/>
            <person name="Tritt A."/>
            <person name="Yoshinaga Y."/>
            <person name="Zwiers L.-H."/>
            <person name="Turgeon B."/>
            <person name="Goodwin S."/>
            <person name="Spatafora J."/>
            <person name="Crous P."/>
            <person name="Grigoriev I."/>
        </authorList>
    </citation>
    <scope>NUCLEOTIDE SEQUENCE</scope>
    <source>
        <strain evidence="3">CBS 175.79</strain>
    </source>
</reference>
<keyword evidence="4" id="KW-1185">Reference proteome</keyword>
<dbReference type="GeneID" id="54284113"/>
<proteinExistence type="predicted"/>
<accession>A0A6A5YB23</accession>
<sequence length="251" mass="27294">MFSTIPFALALSSFLTATHAAPARTHCRCTIISPSPLLTQQETDLLSTTSAGSADLCTNLGWELEYLRSEDPDLYSSYINPGNPEVAPTATEDVVNGPMPTTILMELAARYGDLNFLGVEFSGGKSSKSPSRSNGGNERIVCHGEPRFSSAYKASALGLWVLHAIVACAVLACLYEASALAFTWYTRKQQQGQRLQLSGDEKSLKAHSIADVLKDSAYLDEKRWTGDAHVVQIRAEGCEEDNDDEMDRPVL</sequence>
<protein>
    <submittedName>
        <fullName evidence="3">Uncharacterized protein</fullName>
    </submittedName>
</protein>
<dbReference type="AlphaFoldDB" id="A0A6A5YB23"/>
<evidence type="ECO:0000313" key="4">
    <source>
        <dbReference type="Proteomes" id="UP000799778"/>
    </source>
</evidence>
<evidence type="ECO:0000313" key="3">
    <source>
        <dbReference type="EMBL" id="KAF2021794.1"/>
    </source>
</evidence>
<dbReference type="OrthoDB" id="3936754at2759"/>
<feature type="signal peptide" evidence="2">
    <location>
        <begin position="1"/>
        <end position="20"/>
    </location>
</feature>
<name>A0A6A5YB23_9PLEO</name>
<keyword evidence="1" id="KW-0812">Transmembrane</keyword>
<keyword evidence="2" id="KW-0732">Signal</keyword>
<dbReference type="Proteomes" id="UP000799778">
    <property type="component" value="Unassembled WGS sequence"/>
</dbReference>
<feature type="transmembrane region" description="Helical" evidence="1">
    <location>
        <begin position="157"/>
        <end position="185"/>
    </location>
</feature>